<reference evidence="2" key="1">
    <citation type="submission" date="2025-08" db="UniProtKB">
        <authorList>
            <consortium name="RefSeq"/>
        </authorList>
    </citation>
    <scope>IDENTIFICATION</scope>
    <source>
        <tissue evidence="2">Thorax and Abdomen</tissue>
    </source>
</reference>
<evidence type="ECO:0000313" key="1">
    <source>
        <dbReference type="Proteomes" id="UP000829291"/>
    </source>
</evidence>
<dbReference type="RefSeq" id="XP_046602219.1">
    <property type="nucleotide sequence ID" value="XM_046746263.1"/>
</dbReference>
<dbReference type="SUPFAM" id="SSF53098">
    <property type="entry name" value="Ribonuclease H-like"/>
    <property type="match status" value="1"/>
</dbReference>
<keyword evidence="1" id="KW-1185">Reference proteome</keyword>
<protein>
    <submittedName>
        <fullName evidence="2">Uncharacterized protein LOC124295711</fullName>
    </submittedName>
</protein>
<dbReference type="PANTHER" id="PTHR33050">
    <property type="entry name" value="REVERSE TRANSCRIPTASE DOMAIN-CONTAINING PROTEIN"/>
    <property type="match status" value="1"/>
</dbReference>
<dbReference type="InterPro" id="IPR008593">
    <property type="entry name" value="Dam_MeTrfase"/>
</dbReference>
<accession>A0ABM3GPM1</accession>
<evidence type="ECO:0000313" key="2">
    <source>
        <dbReference type="RefSeq" id="XP_046602219.1"/>
    </source>
</evidence>
<sequence length="298" mass="35027">MEISDNLIPDLEWWTRNIKECVNPIREDHFEMEIFSDASLTGWGVACEGNRSHGFWNMEERKEHINYLEFKAVFYGLKCFAKDKHSCEILLRVDNTTALWYINRMGSIQFPKLSNLSKEIWQWCEIRDLWIFASYISSRDNKDANEESRVKQNETEWELASWACNQVDTTFGKFDIDLFASNVNAKCRKFVSWHRDPEAFAVDAFTIPWTNLYFYAFPPFAVILRTIRKIIAEKANGVLVVPFWPTQSWYPLFQKLFVSQPILFHPENDLLIDNCKQFHPLRTSLSLVVGKLSGKRLS</sequence>
<dbReference type="Proteomes" id="UP000829291">
    <property type="component" value="Unplaced"/>
</dbReference>
<dbReference type="CDD" id="cd09275">
    <property type="entry name" value="RNase_HI_RT_DIRS1"/>
    <property type="match status" value="1"/>
</dbReference>
<dbReference type="InterPro" id="IPR012337">
    <property type="entry name" value="RNaseH-like_sf"/>
</dbReference>
<dbReference type="InterPro" id="IPR052055">
    <property type="entry name" value="Hepadnavirus_pol/RT"/>
</dbReference>
<dbReference type="PANTHER" id="PTHR33050:SF7">
    <property type="entry name" value="RIBONUCLEASE H"/>
    <property type="match status" value="1"/>
</dbReference>
<dbReference type="Pfam" id="PF05869">
    <property type="entry name" value="Dam"/>
    <property type="match status" value="1"/>
</dbReference>
<gene>
    <name evidence="2" type="primary">LOC124295711</name>
</gene>
<organism evidence="1 2">
    <name type="scientific">Neodiprion lecontei</name>
    <name type="common">Redheaded pine sawfly</name>
    <dbReference type="NCBI Taxonomy" id="441921"/>
    <lineage>
        <taxon>Eukaryota</taxon>
        <taxon>Metazoa</taxon>
        <taxon>Ecdysozoa</taxon>
        <taxon>Arthropoda</taxon>
        <taxon>Hexapoda</taxon>
        <taxon>Insecta</taxon>
        <taxon>Pterygota</taxon>
        <taxon>Neoptera</taxon>
        <taxon>Endopterygota</taxon>
        <taxon>Hymenoptera</taxon>
        <taxon>Tenthredinoidea</taxon>
        <taxon>Diprionidae</taxon>
        <taxon>Diprioninae</taxon>
        <taxon>Neodiprion</taxon>
    </lineage>
</organism>
<dbReference type="GeneID" id="124295711"/>
<name>A0ABM3GPM1_NEOLC</name>
<proteinExistence type="predicted"/>